<protein>
    <submittedName>
        <fullName evidence="1">DUF3793 family protein</fullName>
    </submittedName>
</protein>
<dbReference type="EMBL" id="CP117826">
    <property type="protein sequence ID" value="XCC61278.1"/>
    <property type="molecule type" value="Genomic_DNA"/>
</dbReference>
<organism evidence="1">
    <name type="scientific">Christensenella massiliensis</name>
    <dbReference type="NCBI Taxonomy" id="1805714"/>
    <lineage>
        <taxon>Bacteria</taxon>
        <taxon>Bacillati</taxon>
        <taxon>Bacillota</taxon>
        <taxon>Clostridia</taxon>
        <taxon>Christensenellales</taxon>
        <taxon>Christensenellaceae</taxon>
        <taxon>Christensenella</taxon>
    </lineage>
</organism>
<dbReference type="RefSeq" id="WP_353422821.1">
    <property type="nucleotide sequence ID" value="NZ_CP117826.1"/>
</dbReference>
<evidence type="ECO:0000313" key="1">
    <source>
        <dbReference type="EMBL" id="XCC61278.1"/>
    </source>
</evidence>
<gene>
    <name evidence="1" type="ORF">PUP29_06975</name>
</gene>
<sequence length="187" mass="21502">MTDEMEMTAAYHCAPALAGIKPSNLVSFCMERHPDLEKRLAEWNEGLAPSGICFEKLCRCKKRMLVLVYRKKKMEELLRDPKLSAELGKAGYPAGQDCEAVISHLKRRMKGREDFPHEIGIFLGYPLEDVYGFVQNQGKGYKLNGYWKVYSNEDRAKELFRRYTRCREAVCARMGMGMSIMRLFAVA</sequence>
<dbReference type="AlphaFoldDB" id="A0AAU8A647"/>
<name>A0AAU8A647_9FIRM</name>
<dbReference type="InterPro" id="IPR024523">
    <property type="entry name" value="DUF3793"/>
</dbReference>
<proteinExistence type="predicted"/>
<dbReference type="Pfam" id="PF12672">
    <property type="entry name" value="DUF3793"/>
    <property type="match status" value="1"/>
</dbReference>
<reference evidence="1" key="1">
    <citation type="submission" date="2023-02" db="EMBL/GenBank/DDBJ databases">
        <title>Gut commensal Christensenella minuta modulates host metabolism via a new class of secondary bile acids.</title>
        <authorList>
            <person name="Liu C."/>
        </authorList>
    </citation>
    <scope>NUCLEOTIDE SEQUENCE</scope>
    <source>
        <strain evidence="1">CA70</strain>
    </source>
</reference>
<accession>A0AAU8A647</accession>